<dbReference type="RefSeq" id="WP_272738249.1">
    <property type="nucleotide sequence ID" value="NZ_CP116942.1"/>
</dbReference>
<dbReference type="Gene3D" id="1.10.10.10">
    <property type="entry name" value="Winged helix-like DNA-binding domain superfamily/Winged helix DNA-binding domain"/>
    <property type="match status" value="1"/>
</dbReference>
<accession>A0AAE9YCK9</accession>
<dbReference type="AlphaFoldDB" id="A0AAE9YCK9"/>
<protein>
    <submittedName>
        <fullName evidence="2">MarR family transcriptional regulator</fullName>
    </submittedName>
</protein>
<evidence type="ECO:0000313" key="2">
    <source>
        <dbReference type="EMBL" id="WCO68733.1"/>
    </source>
</evidence>
<dbReference type="InterPro" id="IPR036390">
    <property type="entry name" value="WH_DNA-bd_sf"/>
</dbReference>
<dbReference type="KEGG" id="ima:PO878_08340"/>
<dbReference type="SMART" id="SM00347">
    <property type="entry name" value="HTH_MARR"/>
    <property type="match status" value="1"/>
</dbReference>
<dbReference type="PROSITE" id="PS50995">
    <property type="entry name" value="HTH_MARR_2"/>
    <property type="match status" value="1"/>
</dbReference>
<dbReference type="InterPro" id="IPR039422">
    <property type="entry name" value="MarR/SlyA-like"/>
</dbReference>
<evidence type="ECO:0000259" key="1">
    <source>
        <dbReference type="PROSITE" id="PS50995"/>
    </source>
</evidence>
<feature type="domain" description="HTH marR-type" evidence="1">
    <location>
        <begin position="16"/>
        <end position="153"/>
    </location>
</feature>
<dbReference type="Proteomes" id="UP001216390">
    <property type="component" value="Chromosome"/>
</dbReference>
<dbReference type="EMBL" id="CP116942">
    <property type="protein sequence ID" value="WCO68733.1"/>
    <property type="molecule type" value="Genomic_DNA"/>
</dbReference>
<sequence length="157" mass="16822">MATASPAPDGTRTRAADDIVGVLRLSARFRAHFAELVAAHPLLGPAGLRPPTFAVLRGIDMSRAPSQRELADHIGLHPSDMVALLDDLEGRAWVVRSRDPEDRRRHALALTDGGREALEVLEELAAEAGDRVLAPLGRADRAAFRSLVGQVVSAERG</sequence>
<dbReference type="GO" id="GO:0006950">
    <property type="term" value="P:response to stress"/>
    <property type="evidence" value="ECO:0007669"/>
    <property type="project" value="TreeGrafter"/>
</dbReference>
<dbReference type="InterPro" id="IPR000835">
    <property type="entry name" value="HTH_MarR-typ"/>
</dbReference>
<reference evidence="2" key="1">
    <citation type="submission" date="2023-01" db="EMBL/GenBank/DDBJ databases">
        <title>The diversity of Class Acidimicrobiia in South China Sea sediment environments and the proposal of Iamia marina sp. nov., a novel species of the genus Iamia.</title>
        <authorList>
            <person name="He Y."/>
            <person name="Tian X."/>
        </authorList>
    </citation>
    <scope>NUCLEOTIDE SEQUENCE</scope>
    <source>
        <strain evidence="2">DSM 19957</strain>
    </source>
</reference>
<dbReference type="Pfam" id="PF01047">
    <property type="entry name" value="MarR"/>
    <property type="match status" value="1"/>
</dbReference>
<dbReference type="PANTHER" id="PTHR33164">
    <property type="entry name" value="TRANSCRIPTIONAL REGULATOR, MARR FAMILY"/>
    <property type="match status" value="1"/>
</dbReference>
<dbReference type="PANTHER" id="PTHR33164:SF89">
    <property type="entry name" value="MARR FAMILY REGULATORY PROTEIN"/>
    <property type="match status" value="1"/>
</dbReference>
<gene>
    <name evidence="2" type="ORF">PO878_08340</name>
</gene>
<evidence type="ECO:0000313" key="3">
    <source>
        <dbReference type="Proteomes" id="UP001216390"/>
    </source>
</evidence>
<dbReference type="GO" id="GO:0003700">
    <property type="term" value="F:DNA-binding transcription factor activity"/>
    <property type="evidence" value="ECO:0007669"/>
    <property type="project" value="InterPro"/>
</dbReference>
<dbReference type="InterPro" id="IPR036388">
    <property type="entry name" value="WH-like_DNA-bd_sf"/>
</dbReference>
<proteinExistence type="predicted"/>
<keyword evidence="3" id="KW-1185">Reference proteome</keyword>
<organism evidence="2 3">
    <name type="scientific">Iamia majanohamensis</name>
    <dbReference type="NCBI Taxonomy" id="467976"/>
    <lineage>
        <taxon>Bacteria</taxon>
        <taxon>Bacillati</taxon>
        <taxon>Actinomycetota</taxon>
        <taxon>Acidimicrobiia</taxon>
        <taxon>Acidimicrobiales</taxon>
        <taxon>Iamiaceae</taxon>
        <taxon>Iamia</taxon>
    </lineage>
</organism>
<dbReference type="SUPFAM" id="SSF46785">
    <property type="entry name" value="Winged helix' DNA-binding domain"/>
    <property type="match status" value="1"/>
</dbReference>
<name>A0AAE9YCK9_9ACTN</name>